<dbReference type="NCBIfam" id="TIGR02081">
    <property type="entry name" value="metW"/>
    <property type="match status" value="1"/>
</dbReference>
<sequence length="207" mass="24013">MRFDLQIIASWIEPGSKVIDLGCGRGDLLLYLREHKGVKGIGIEKDEAEVRECIQKGLTVIQGDLNQEVLDYPNQAFDYVILSQTLQQIYTPHILLPSLLRIGRRVIVSFPNFAHWTIRLDLLLHGRAPKNPQLPYEWYDSPNIRVITIRDFREFIHRLGYRVIREAPVSTYNQDRQGKIVKRWANLRATYGIFMVGKEENGRKNGN</sequence>
<dbReference type="Proteomes" id="UP000886043">
    <property type="component" value="Unassembled WGS sequence"/>
</dbReference>
<organism evidence="1">
    <name type="scientific">Thermosulfurimonas dismutans</name>
    <dbReference type="NCBI Taxonomy" id="999894"/>
    <lineage>
        <taxon>Bacteria</taxon>
        <taxon>Pseudomonadati</taxon>
        <taxon>Thermodesulfobacteriota</taxon>
        <taxon>Thermodesulfobacteria</taxon>
        <taxon>Thermodesulfobacteriales</taxon>
        <taxon>Thermodesulfobacteriaceae</taxon>
        <taxon>Thermosulfurimonas</taxon>
    </lineage>
</organism>
<dbReference type="SUPFAM" id="SSF53335">
    <property type="entry name" value="S-adenosyl-L-methionine-dependent methyltransferases"/>
    <property type="match status" value="1"/>
</dbReference>
<gene>
    <name evidence="1" type="primary">metW</name>
    <name evidence="1" type="ORF">ENJ40_04850</name>
</gene>
<dbReference type="EMBL" id="DRMH01000061">
    <property type="protein sequence ID" value="HFC97768.1"/>
    <property type="molecule type" value="Genomic_DNA"/>
</dbReference>
<dbReference type="AlphaFoldDB" id="A0A7C3CY04"/>
<name>A0A7C3CY04_9BACT</name>
<dbReference type="Pfam" id="PF07021">
    <property type="entry name" value="MetW"/>
    <property type="match status" value="1"/>
</dbReference>
<protein>
    <submittedName>
        <fullName evidence="1">Methionine biosynthesis protein MetW</fullName>
    </submittedName>
</protein>
<proteinExistence type="predicted"/>
<dbReference type="InterPro" id="IPR010743">
    <property type="entry name" value="Methionine_synth_MetW"/>
</dbReference>
<dbReference type="InterPro" id="IPR029063">
    <property type="entry name" value="SAM-dependent_MTases_sf"/>
</dbReference>
<accession>A0A7C3CY04</accession>
<reference evidence="1" key="1">
    <citation type="journal article" date="2020" name="mSystems">
        <title>Genome- and Community-Level Interaction Insights into Carbon Utilization and Element Cycling Functions of Hydrothermarchaeota in Hydrothermal Sediment.</title>
        <authorList>
            <person name="Zhou Z."/>
            <person name="Liu Y."/>
            <person name="Xu W."/>
            <person name="Pan J."/>
            <person name="Luo Z.H."/>
            <person name="Li M."/>
        </authorList>
    </citation>
    <scope>NUCLEOTIDE SEQUENCE [LARGE SCALE GENOMIC DNA]</scope>
    <source>
        <strain evidence="1">HyVt-483</strain>
    </source>
</reference>
<dbReference type="CDD" id="cd02440">
    <property type="entry name" value="AdoMet_MTases"/>
    <property type="match status" value="1"/>
</dbReference>
<comment type="caution">
    <text evidence="1">The sequence shown here is derived from an EMBL/GenBank/DDBJ whole genome shotgun (WGS) entry which is preliminary data.</text>
</comment>
<dbReference type="Gene3D" id="3.40.50.150">
    <property type="entry name" value="Vaccinia Virus protein VP39"/>
    <property type="match status" value="1"/>
</dbReference>
<evidence type="ECO:0000313" key="1">
    <source>
        <dbReference type="EMBL" id="HFC97768.1"/>
    </source>
</evidence>